<sequence length="225" mass="24473">MHGRSSQQRLFSDWITLNRIKAPFSWTSQLVRGFEQNGSGALAALPATGRTVAWRSSSQKRRVWRPTVGGLPAARHLDSQLYMLSGLPDGGVPGEPDALLRLGLTGAQNRGQVSCFGVWVIFAVRGSVSLPVRDLKEPLEMHIREKKGMSATFDLRTMILVIIGSGILVGMLVLTGVVICLYVKLSKALKDGKECDLEANSANTKDKVILAETAAVEACRNIHFC</sequence>
<dbReference type="AlphaFoldDB" id="A0A091CL08"/>
<name>A0A091CL08_FUKDA</name>
<organism evidence="6 7">
    <name type="scientific">Fukomys damarensis</name>
    <name type="common">Damaraland mole rat</name>
    <name type="synonym">Cryptomys damarensis</name>
    <dbReference type="NCBI Taxonomy" id="885580"/>
    <lineage>
        <taxon>Eukaryota</taxon>
        <taxon>Metazoa</taxon>
        <taxon>Chordata</taxon>
        <taxon>Craniata</taxon>
        <taxon>Vertebrata</taxon>
        <taxon>Euteleostomi</taxon>
        <taxon>Mammalia</taxon>
        <taxon>Eutheria</taxon>
        <taxon>Euarchontoglires</taxon>
        <taxon>Glires</taxon>
        <taxon>Rodentia</taxon>
        <taxon>Hystricomorpha</taxon>
        <taxon>Bathyergidae</taxon>
        <taxon>Fukomys</taxon>
    </lineage>
</organism>
<keyword evidence="5" id="KW-1133">Transmembrane helix</keyword>
<evidence type="ECO:0000256" key="3">
    <source>
        <dbReference type="ARBA" id="ARBA00022525"/>
    </source>
</evidence>
<dbReference type="PANTHER" id="PTHR35860:SF4">
    <property type="entry name" value="PROTEIN FAM24A-LIKE"/>
    <property type="match status" value="1"/>
</dbReference>
<keyword evidence="5" id="KW-0472">Membrane</keyword>
<evidence type="ECO:0000313" key="7">
    <source>
        <dbReference type="Proteomes" id="UP000028990"/>
    </source>
</evidence>
<comment type="subcellular location">
    <subcellularLocation>
        <location evidence="1">Secreted</location>
    </subcellularLocation>
</comment>
<protein>
    <submittedName>
        <fullName evidence="6">Protein FAM24A</fullName>
    </submittedName>
</protein>
<accession>A0A091CL08</accession>
<keyword evidence="7" id="KW-1185">Reference proteome</keyword>
<dbReference type="PANTHER" id="PTHR35860">
    <property type="entry name" value="PROTEIN FAM24B"/>
    <property type="match status" value="1"/>
</dbReference>
<feature type="transmembrane region" description="Helical" evidence="5">
    <location>
        <begin position="158"/>
        <end position="183"/>
    </location>
</feature>
<dbReference type="GO" id="GO:0005576">
    <property type="term" value="C:extracellular region"/>
    <property type="evidence" value="ECO:0007669"/>
    <property type="project" value="UniProtKB-SubCell"/>
</dbReference>
<evidence type="ECO:0000256" key="4">
    <source>
        <dbReference type="ARBA" id="ARBA00022729"/>
    </source>
</evidence>
<keyword evidence="4" id="KW-0732">Signal</keyword>
<evidence type="ECO:0000256" key="2">
    <source>
        <dbReference type="ARBA" id="ARBA00007386"/>
    </source>
</evidence>
<dbReference type="Pfam" id="PF15193">
    <property type="entry name" value="FAM24"/>
    <property type="match status" value="1"/>
</dbReference>
<keyword evidence="5" id="KW-0812">Transmembrane</keyword>
<dbReference type="EMBL" id="KN125059">
    <property type="protein sequence ID" value="KFO19404.1"/>
    <property type="molecule type" value="Genomic_DNA"/>
</dbReference>
<gene>
    <name evidence="6" type="ORF">H920_19207</name>
</gene>
<evidence type="ECO:0000256" key="1">
    <source>
        <dbReference type="ARBA" id="ARBA00004613"/>
    </source>
</evidence>
<comment type="similarity">
    <text evidence="2">Belongs to the FAM24 family.</text>
</comment>
<dbReference type="InterPro" id="IPR028122">
    <property type="entry name" value="FAM24"/>
</dbReference>
<dbReference type="Proteomes" id="UP000028990">
    <property type="component" value="Unassembled WGS sequence"/>
</dbReference>
<keyword evidence="3" id="KW-0964">Secreted</keyword>
<evidence type="ECO:0000313" key="6">
    <source>
        <dbReference type="EMBL" id="KFO19404.1"/>
    </source>
</evidence>
<evidence type="ECO:0000256" key="5">
    <source>
        <dbReference type="SAM" id="Phobius"/>
    </source>
</evidence>
<reference evidence="6 7" key="1">
    <citation type="submission" date="2013-11" db="EMBL/GenBank/DDBJ databases">
        <title>The Damaraland mole rat (Fukomys damarensis) genome and evolution of African mole rats.</title>
        <authorList>
            <person name="Gladyshev V.N."/>
            <person name="Fang X."/>
        </authorList>
    </citation>
    <scope>NUCLEOTIDE SEQUENCE [LARGE SCALE GENOMIC DNA]</scope>
    <source>
        <tissue evidence="6">Liver</tissue>
    </source>
</reference>
<proteinExistence type="inferred from homology"/>